<dbReference type="Proteomes" id="UP000241462">
    <property type="component" value="Unassembled WGS sequence"/>
</dbReference>
<dbReference type="AlphaFoldDB" id="A0A2T3AJB0"/>
<evidence type="ECO:0000313" key="1">
    <source>
        <dbReference type="EMBL" id="PSS00640.1"/>
    </source>
</evidence>
<keyword evidence="2" id="KW-1185">Reference proteome</keyword>
<protein>
    <submittedName>
        <fullName evidence="1">Uncharacterized protein</fullName>
    </submittedName>
</protein>
<dbReference type="InParanoid" id="A0A2T3AJB0"/>
<name>A0A2T3AJB0_9PEZI</name>
<dbReference type="EMBL" id="KZ678382">
    <property type="protein sequence ID" value="PSS00640.1"/>
    <property type="molecule type" value="Genomic_DNA"/>
</dbReference>
<dbReference type="OrthoDB" id="5421765at2759"/>
<organism evidence="1 2">
    <name type="scientific">Coniella lustricola</name>
    <dbReference type="NCBI Taxonomy" id="2025994"/>
    <lineage>
        <taxon>Eukaryota</taxon>
        <taxon>Fungi</taxon>
        <taxon>Dikarya</taxon>
        <taxon>Ascomycota</taxon>
        <taxon>Pezizomycotina</taxon>
        <taxon>Sordariomycetes</taxon>
        <taxon>Sordariomycetidae</taxon>
        <taxon>Diaporthales</taxon>
        <taxon>Schizoparmaceae</taxon>
        <taxon>Coniella</taxon>
    </lineage>
</organism>
<proteinExistence type="predicted"/>
<reference evidence="1 2" key="1">
    <citation type="journal article" date="2018" name="Mycol. Prog.">
        <title>Coniella lustricola, a new species from submerged detritus.</title>
        <authorList>
            <person name="Raudabaugh D.B."/>
            <person name="Iturriaga T."/>
            <person name="Carver A."/>
            <person name="Mondo S."/>
            <person name="Pangilinan J."/>
            <person name="Lipzen A."/>
            <person name="He G."/>
            <person name="Amirebrahimi M."/>
            <person name="Grigoriev I.V."/>
            <person name="Miller A.N."/>
        </authorList>
    </citation>
    <scope>NUCLEOTIDE SEQUENCE [LARGE SCALE GENOMIC DNA]</scope>
    <source>
        <strain evidence="1 2">B22-T-1</strain>
    </source>
</reference>
<evidence type="ECO:0000313" key="2">
    <source>
        <dbReference type="Proteomes" id="UP000241462"/>
    </source>
</evidence>
<sequence length="165" mass="18295">MLMSTKDALSLLPPSMTAMLQEMPHCEKHLGNPDAMILAFTRWRLLSVFLLNSTRSERGCLVPNEAVIGPRAKQLVAALNKAIGMFVDDDKDSRHEQEEHLQDVALECAKLGYVVLSQPSAYVYRFACFDVRKEIVVCPGLDKVTDERGAQCIARVISGPGVHEL</sequence>
<gene>
    <name evidence="1" type="ORF">BD289DRAFT_450219</name>
</gene>
<accession>A0A2T3AJB0</accession>